<dbReference type="AlphaFoldDB" id="A0A292Q046"/>
<organism evidence="1 2">
    <name type="scientific">Tuber aestivum</name>
    <name type="common">summer truffle</name>
    <dbReference type="NCBI Taxonomy" id="59557"/>
    <lineage>
        <taxon>Eukaryota</taxon>
        <taxon>Fungi</taxon>
        <taxon>Dikarya</taxon>
        <taxon>Ascomycota</taxon>
        <taxon>Pezizomycotina</taxon>
        <taxon>Pezizomycetes</taxon>
        <taxon>Pezizales</taxon>
        <taxon>Tuberaceae</taxon>
        <taxon>Tuber</taxon>
    </lineage>
</organism>
<reference evidence="1" key="1">
    <citation type="submission" date="2015-10" db="EMBL/GenBank/DDBJ databases">
        <authorList>
            <person name="Regsiter A."/>
            <person name="william w."/>
        </authorList>
    </citation>
    <scope>NUCLEOTIDE SEQUENCE</scope>
    <source>
        <strain evidence="1">Montdore</strain>
    </source>
</reference>
<dbReference type="EMBL" id="LN890994">
    <property type="protein sequence ID" value="CUS12345.1"/>
    <property type="molecule type" value="Genomic_DNA"/>
</dbReference>
<evidence type="ECO:0000313" key="1">
    <source>
        <dbReference type="EMBL" id="CUS12345.1"/>
    </source>
</evidence>
<protein>
    <submittedName>
        <fullName evidence="1">Uncharacterized protein</fullName>
    </submittedName>
</protein>
<evidence type="ECO:0000313" key="2">
    <source>
        <dbReference type="Proteomes" id="UP001412239"/>
    </source>
</evidence>
<dbReference type="Proteomes" id="UP001412239">
    <property type="component" value="Unassembled WGS sequence"/>
</dbReference>
<proteinExistence type="predicted"/>
<sequence length="88" mass="10146">MDEKGFILGEGKTRKRICRQGRHDPQFKEYSNHESCTIVTGISAAASIVTPLIVFKGKEQLAGWQKTKKEKEYWYCVQEDGYMNSRLT</sequence>
<gene>
    <name evidence="1" type="ORF">GSTUAT00003538001</name>
</gene>
<keyword evidence="2" id="KW-1185">Reference proteome</keyword>
<name>A0A292Q046_9PEZI</name>
<accession>A0A292Q046</accession>